<dbReference type="Proteomes" id="UP001501175">
    <property type="component" value="Unassembled WGS sequence"/>
</dbReference>
<sequence length="68" mass="7135">MDKALRVLSQPLTVCETKYTTEPGVALETTGVTGRGDPPVGAEYQLRVAPLVAVTEAVSAGTGVFWQT</sequence>
<comment type="caution">
    <text evidence="1">The sequence shown here is derived from an EMBL/GenBank/DDBJ whole genome shotgun (WGS) entry which is preliminary data.</text>
</comment>
<name>A0ABP8NK72_9BACT</name>
<reference evidence="2" key="1">
    <citation type="journal article" date="2019" name="Int. J. Syst. Evol. Microbiol.">
        <title>The Global Catalogue of Microorganisms (GCM) 10K type strain sequencing project: providing services to taxonomists for standard genome sequencing and annotation.</title>
        <authorList>
            <consortium name="The Broad Institute Genomics Platform"/>
            <consortium name="The Broad Institute Genome Sequencing Center for Infectious Disease"/>
            <person name="Wu L."/>
            <person name="Ma J."/>
        </authorList>
    </citation>
    <scope>NUCLEOTIDE SEQUENCE [LARGE SCALE GENOMIC DNA]</scope>
    <source>
        <strain evidence="2">JCM 17927</strain>
    </source>
</reference>
<evidence type="ECO:0000313" key="1">
    <source>
        <dbReference type="EMBL" id="GAA4468307.1"/>
    </source>
</evidence>
<accession>A0ABP8NK72</accession>
<protein>
    <submittedName>
        <fullName evidence="1">Uncharacterized protein</fullName>
    </submittedName>
</protein>
<keyword evidence="2" id="KW-1185">Reference proteome</keyword>
<dbReference type="EMBL" id="BAABHD010000083">
    <property type="protein sequence ID" value="GAA4468307.1"/>
    <property type="molecule type" value="Genomic_DNA"/>
</dbReference>
<proteinExistence type="predicted"/>
<evidence type="ECO:0000313" key="2">
    <source>
        <dbReference type="Proteomes" id="UP001501175"/>
    </source>
</evidence>
<gene>
    <name evidence="1" type="ORF">GCM10023189_53390</name>
</gene>
<organism evidence="1 2">
    <name type="scientific">Nibrella saemangeumensis</name>
    <dbReference type="NCBI Taxonomy" id="1084526"/>
    <lineage>
        <taxon>Bacteria</taxon>
        <taxon>Pseudomonadati</taxon>
        <taxon>Bacteroidota</taxon>
        <taxon>Cytophagia</taxon>
        <taxon>Cytophagales</taxon>
        <taxon>Spirosomataceae</taxon>
        <taxon>Nibrella</taxon>
    </lineage>
</organism>